<evidence type="ECO:0000313" key="1">
    <source>
        <dbReference type="EMBL" id="CAE6459113.1"/>
    </source>
</evidence>
<dbReference type="EMBL" id="CAJMWY010001115">
    <property type="protein sequence ID" value="CAE6459113.1"/>
    <property type="molecule type" value="Genomic_DNA"/>
</dbReference>
<sequence>MIDTSKVYIIVCSKDNLALFIPPGADRAPMPLQCMPPSVPGSPVRCVSLGGDKYKLIPLHFPNRVIAAYHNSPEKELLLASQEEEESCYTEWGIDPNGDDKFEIHTLSGPGNEYWTSEGSGVGIRLEGSQGKEEQQWKLVAMDD</sequence>
<evidence type="ECO:0000313" key="2">
    <source>
        <dbReference type="Proteomes" id="UP000663861"/>
    </source>
</evidence>
<reference evidence="1" key="1">
    <citation type="submission" date="2021-01" db="EMBL/GenBank/DDBJ databases">
        <authorList>
            <person name="Kaushik A."/>
        </authorList>
    </citation>
    <scope>NUCLEOTIDE SEQUENCE</scope>
    <source>
        <strain evidence="1">AG4-RS23</strain>
    </source>
</reference>
<protein>
    <submittedName>
        <fullName evidence="1">Uncharacterized protein</fullName>
    </submittedName>
</protein>
<accession>A0A8H3GNA5</accession>
<dbReference type="Proteomes" id="UP000663861">
    <property type="component" value="Unassembled WGS sequence"/>
</dbReference>
<organism evidence="1 2">
    <name type="scientific">Rhizoctonia solani</name>
    <dbReference type="NCBI Taxonomy" id="456999"/>
    <lineage>
        <taxon>Eukaryota</taxon>
        <taxon>Fungi</taxon>
        <taxon>Dikarya</taxon>
        <taxon>Basidiomycota</taxon>
        <taxon>Agaricomycotina</taxon>
        <taxon>Agaricomycetes</taxon>
        <taxon>Cantharellales</taxon>
        <taxon>Ceratobasidiaceae</taxon>
        <taxon>Rhizoctonia</taxon>
    </lineage>
</organism>
<name>A0A8H3GNA5_9AGAM</name>
<gene>
    <name evidence="1" type="ORF">RDB_LOCUS66005</name>
</gene>
<proteinExistence type="predicted"/>
<comment type="caution">
    <text evidence="1">The sequence shown here is derived from an EMBL/GenBank/DDBJ whole genome shotgun (WGS) entry which is preliminary data.</text>
</comment>
<dbReference type="AlphaFoldDB" id="A0A8H3GNA5"/>